<gene>
    <name evidence="1" type="ORF">TSUD_48850</name>
</gene>
<evidence type="ECO:0000313" key="2">
    <source>
        <dbReference type="Proteomes" id="UP000242715"/>
    </source>
</evidence>
<keyword evidence="2" id="KW-1185">Reference proteome</keyword>
<dbReference type="AlphaFoldDB" id="A0A2Z6N541"/>
<proteinExistence type="predicted"/>
<dbReference type="Proteomes" id="UP000242715">
    <property type="component" value="Unassembled WGS sequence"/>
</dbReference>
<sequence length="282" mass="32765">MVPNHLLCKKYKVTKWTNEEDAIIMEHAANKESSIDVVVKASEEKKLPNAESRARSAVSKRFLRSKEKLKKQSDIELKEKLKAELDSLKISLEEETMKLGIAENINRQQPNKLKKEMEIEVARLYDDLNCVEAPYDEFRKRLEVLSVRNYAYLMKMILFLIPMVPNHLLCKKYKVTKWTNEEDAIIMEHAANKESSIDVVVKASEEKKLPNAELRTRSAVSKRFLRSKEKLKKQIDIELKEKLKIELDSLKILLKDETMKLGIAENINGQQPNKLEKGPYQN</sequence>
<evidence type="ECO:0000313" key="1">
    <source>
        <dbReference type="EMBL" id="GAU24297.1"/>
    </source>
</evidence>
<reference evidence="2" key="1">
    <citation type="journal article" date="2017" name="Front. Plant Sci.">
        <title>Climate Clever Clovers: New Paradigm to Reduce the Environmental Footprint of Ruminants by Breeding Low Methanogenic Forages Utilizing Haplotype Variation.</title>
        <authorList>
            <person name="Kaur P."/>
            <person name="Appels R."/>
            <person name="Bayer P.E."/>
            <person name="Keeble-Gagnere G."/>
            <person name="Wang J."/>
            <person name="Hirakawa H."/>
            <person name="Shirasawa K."/>
            <person name="Vercoe P."/>
            <person name="Stefanova K."/>
            <person name="Durmic Z."/>
            <person name="Nichols P."/>
            <person name="Revell C."/>
            <person name="Isobe S.N."/>
            <person name="Edwards D."/>
            <person name="Erskine W."/>
        </authorList>
    </citation>
    <scope>NUCLEOTIDE SEQUENCE [LARGE SCALE GENOMIC DNA]</scope>
    <source>
        <strain evidence="2">cv. Daliak</strain>
    </source>
</reference>
<name>A0A2Z6N541_TRISU</name>
<organism evidence="1 2">
    <name type="scientific">Trifolium subterraneum</name>
    <name type="common">Subterranean clover</name>
    <dbReference type="NCBI Taxonomy" id="3900"/>
    <lineage>
        <taxon>Eukaryota</taxon>
        <taxon>Viridiplantae</taxon>
        <taxon>Streptophyta</taxon>
        <taxon>Embryophyta</taxon>
        <taxon>Tracheophyta</taxon>
        <taxon>Spermatophyta</taxon>
        <taxon>Magnoliopsida</taxon>
        <taxon>eudicotyledons</taxon>
        <taxon>Gunneridae</taxon>
        <taxon>Pentapetalae</taxon>
        <taxon>rosids</taxon>
        <taxon>fabids</taxon>
        <taxon>Fabales</taxon>
        <taxon>Fabaceae</taxon>
        <taxon>Papilionoideae</taxon>
        <taxon>50 kb inversion clade</taxon>
        <taxon>NPAAA clade</taxon>
        <taxon>Hologalegina</taxon>
        <taxon>IRL clade</taxon>
        <taxon>Trifolieae</taxon>
        <taxon>Trifolium</taxon>
    </lineage>
</organism>
<protein>
    <submittedName>
        <fullName evidence="1">Uncharacterized protein</fullName>
    </submittedName>
</protein>
<accession>A0A2Z6N541</accession>
<dbReference type="EMBL" id="DF973287">
    <property type="protein sequence ID" value="GAU24297.1"/>
    <property type="molecule type" value="Genomic_DNA"/>
</dbReference>